<evidence type="ECO:0000256" key="15">
    <source>
        <dbReference type="ARBA" id="ARBA00022825"/>
    </source>
</evidence>
<sequence>RPLCALLSLIIILENDFRFSVLASVFLPQPEALAVLQRQRRHNMGMFEEFLAGNVERECLEEKCDLEEAREAFENDERTVGPFLPADGDQCRSSPCQNKGECKDHVGKYTCTCPPGFTGINCEKVIAKQCDVSNGGCMHFCEPKGTLGVECQCAATYRLTKDGVSCEPEGEAFNVQCCSNSAIHLTLSILSLSSVSLNTTKPRNGTRVNIMTSARTTRAVSPRSLYTRHMSRNTSCPITDTQMEHKGRIVGGHEVTRGEIPWQVALVLRSTLQVFCGGSILNEKWVITAAHCLVDKAKGSFFVRAEHDVQHVEGSEQDLEVAERFPHPLYAPRKNLYNHDIALLQLKTPIGFSSYARPICLGPKSFTETLLRSGEVATVSGWGQLHFQGRTSRTLQKVEVPYVERTDCQDSSSDRISRYMFCAGYPNAARDSCQGDSGGPHANLHQDTNAWFLTGIVSWGEECAKEGKYGVYTHISHYYRWIRYVMGMTQVSLVNFVDP</sequence>
<dbReference type="SMART" id="SM00020">
    <property type="entry name" value="Tryp_SPc"/>
    <property type="match status" value="1"/>
</dbReference>
<reference evidence="30 31" key="1">
    <citation type="submission" date="2020-06" db="EMBL/GenBank/DDBJ databases">
        <authorList>
            <consortium name="Wellcome Sanger Institute Data Sharing"/>
        </authorList>
    </citation>
    <scope>NUCLEOTIDE SEQUENCE [LARGE SCALE GENOMIC DNA]</scope>
</reference>
<keyword evidence="13" id="KW-0677">Repeat</keyword>
<dbReference type="PROSITE" id="PS50026">
    <property type="entry name" value="EGF_3"/>
    <property type="match status" value="1"/>
</dbReference>
<dbReference type="Ensembl" id="ENSDCDT00010044976.1">
    <property type="protein sequence ID" value="ENSDCDP00010035817.1"/>
    <property type="gene ID" value="ENSDCDG00010023232.1"/>
</dbReference>
<keyword evidence="21" id="KW-0325">Glycoprotein</keyword>
<feature type="domain" description="EGF-like" evidence="27">
    <location>
        <begin position="87"/>
        <end position="123"/>
    </location>
</feature>
<evidence type="ECO:0000256" key="7">
    <source>
        <dbReference type="ARBA" id="ARBA00022525"/>
    </source>
</evidence>
<keyword evidence="17" id="KW-0460">Magnesium</keyword>
<dbReference type="SMART" id="SM00181">
    <property type="entry name" value="EGF"/>
    <property type="match status" value="2"/>
</dbReference>
<keyword evidence="10 26" id="KW-0645">Protease</keyword>
<evidence type="ECO:0000256" key="14">
    <source>
        <dbReference type="ARBA" id="ARBA00022801"/>
    </source>
</evidence>
<dbReference type="PROSITE" id="PS01186">
    <property type="entry name" value="EGF_2"/>
    <property type="match status" value="1"/>
</dbReference>
<dbReference type="GO" id="GO:0005615">
    <property type="term" value="C:extracellular space"/>
    <property type="evidence" value="ECO:0007669"/>
    <property type="project" value="TreeGrafter"/>
</dbReference>
<feature type="domain" description="Gla" evidence="29">
    <location>
        <begin position="42"/>
        <end position="88"/>
    </location>
</feature>
<evidence type="ECO:0000256" key="16">
    <source>
        <dbReference type="ARBA" id="ARBA00022837"/>
    </source>
</evidence>
<dbReference type="InterPro" id="IPR018114">
    <property type="entry name" value="TRYPSIN_HIS"/>
</dbReference>
<evidence type="ECO:0000256" key="21">
    <source>
        <dbReference type="ARBA" id="ARBA00023180"/>
    </source>
</evidence>
<evidence type="ECO:0000313" key="31">
    <source>
        <dbReference type="Proteomes" id="UP000694580"/>
    </source>
</evidence>
<evidence type="ECO:0000256" key="26">
    <source>
        <dbReference type="RuleBase" id="RU363034"/>
    </source>
</evidence>
<evidence type="ECO:0000256" key="6">
    <source>
        <dbReference type="ARBA" id="ARBA00022479"/>
    </source>
</evidence>
<dbReference type="Gene3D" id="2.10.25.10">
    <property type="entry name" value="Laminin"/>
    <property type="match status" value="2"/>
</dbReference>
<dbReference type="InterPro" id="IPR001254">
    <property type="entry name" value="Trypsin_dom"/>
</dbReference>
<dbReference type="CDD" id="cd00054">
    <property type="entry name" value="EGF_CA"/>
    <property type="match status" value="1"/>
</dbReference>
<evidence type="ECO:0000256" key="10">
    <source>
        <dbReference type="ARBA" id="ARBA00022670"/>
    </source>
</evidence>
<keyword evidence="8 25" id="KW-0245">EGF-like domain</keyword>
<evidence type="ECO:0000256" key="17">
    <source>
        <dbReference type="ARBA" id="ARBA00022842"/>
    </source>
</evidence>
<evidence type="ECO:0000259" key="28">
    <source>
        <dbReference type="PROSITE" id="PS50240"/>
    </source>
</evidence>
<dbReference type="SUPFAM" id="SSF50494">
    <property type="entry name" value="Trypsin-like serine proteases"/>
    <property type="match status" value="1"/>
</dbReference>
<dbReference type="PANTHER" id="PTHR24278">
    <property type="entry name" value="COAGULATION FACTOR"/>
    <property type="match status" value="1"/>
</dbReference>
<dbReference type="PROSITE" id="PS50240">
    <property type="entry name" value="TRYPSIN_DOM"/>
    <property type="match status" value="1"/>
</dbReference>
<evidence type="ECO:0000256" key="18">
    <source>
        <dbReference type="ARBA" id="ARBA00023084"/>
    </source>
</evidence>
<dbReference type="PROSITE" id="PS00022">
    <property type="entry name" value="EGF_1"/>
    <property type="match status" value="1"/>
</dbReference>
<keyword evidence="20 25" id="KW-1015">Disulfide bond</keyword>
<dbReference type="GO" id="GO:0007596">
    <property type="term" value="P:blood coagulation"/>
    <property type="evidence" value="ECO:0007669"/>
    <property type="project" value="UniProtKB-KW"/>
</dbReference>
<dbReference type="FunFam" id="2.10.25.10:FF:000162">
    <property type="entry name" value="Coagulation factor X (Predicted)"/>
    <property type="match status" value="1"/>
</dbReference>
<dbReference type="InterPro" id="IPR012224">
    <property type="entry name" value="Pept_S1A_FX"/>
</dbReference>
<evidence type="ECO:0000256" key="3">
    <source>
        <dbReference type="ARBA" id="ARBA00004613"/>
    </source>
</evidence>
<dbReference type="InterPro" id="IPR043504">
    <property type="entry name" value="Peptidase_S1_PA_chymotrypsin"/>
</dbReference>
<reference evidence="30" key="2">
    <citation type="submission" date="2025-08" db="UniProtKB">
        <authorList>
            <consortium name="Ensembl"/>
        </authorList>
    </citation>
    <scope>IDENTIFICATION</scope>
</reference>
<evidence type="ECO:0000313" key="30">
    <source>
        <dbReference type="Ensembl" id="ENSDCDP00010035817.1"/>
    </source>
</evidence>
<evidence type="ECO:0000256" key="11">
    <source>
        <dbReference type="ARBA" id="ARBA00022696"/>
    </source>
</evidence>
<dbReference type="PRINTS" id="PR00001">
    <property type="entry name" value="GLABLOOD"/>
</dbReference>
<dbReference type="InterPro" id="IPR001314">
    <property type="entry name" value="Peptidase_S1A"/>
</dbReference>
<dbReference type="InterPro" id="IPR017857">
    <property type="entry name" value="Coagulation_fac-like_Gla_dom"/>
</dbReference>
<dbReference type="GeneTree" id="ENSGT00940000166780"/>
<dbReference type="Pfam" id="PF14670">
    <property type="entry name" value="FXa_inhibition"/>
    <property type="match status" value="1"/>
</dbReference>
<keyword evidence="6" id="KW-0301">Gamma-carboxyglutamic acid</keyword>
<dbReference type="FunFam" id="4.10.740.10:FF:000001">
    <property type="entry name" value="vitamin K-dependent protein S"/>
    <property type="match status" value="1"/>
</dbReference>
<keyword evidence="12" id="KW-0479">Metal-binding</keyword>
<dbReference type="Proteomes" id="UP000694580">
    <property type="component" value="Chromosome 18"/>
</dbReference>
<comment type="caution">
    <text evidence="25">Lacks conserved residue(s) required for the propagation of feature annotation.</text>
</comment>
<evidence type="ECO:0000256" key="4">
    <source>
        <dbReference type="ARBA" id="ARBA00012066"/>
    </source>
</evidence>
<comment type="catalytic activity">
    <reaction evidence="1">
        <text>Selective cleavage of Arg-|-Ile bond in factor X to form factor Xa.</text>
        <dbReference type="EC" id="3.4.21.22"/>
    </reaction>
</comment>
<dbReference type="GO" id="GO:0005509">
    <property type="term" value="F:calcium ion binding"/>
    <property type="evidence" value="ECO:0007669"/>
    <property type="project" value="InterPro"/>
</dbReference>
<evidence type="ECO:0000256" key="2">
    <source>
        <dbReference type="ARBA" id="ARBA00002741"/>
    </source>
</evidence>
<keyword evidence="31" id="KW-1185">Reference proteome</keyword>
<dbReference type="PANTHER" id="PTHR24278:SF31">
    <property type="entry name" value="COAGULATION FACTOR IX"/>
    <property type="match status" value="1"/>
</dbReference>
<dbReference type="InterPro" id="IPR000152">
    <property type="entry name" value="EGF-type_Asp/Asn_hydroxyl_site"/>
</dbReference>
<dbReference type="InterPro" id="IPR035972">
    <property type="entry name" value="GLA-like_dom_SF"/>
</dbReference>
<keyword evidence="19" id="KW-0865">Zymogen</keyword>
<evidence type="ECO:0000259" key="27">
    <source>
        <dbReference type="PROSITE" id="PS50026"/>
    </source>
</evidence>
<keyword evidence="11" id="KW-0356">Hemostasis</keyword>
<evidence type="ECO:0000256" key="5">
    <source>
        <dbReference type="ARBA" id="ARBA00019454"/>
    </source>
</evidence>
<dbReference type="InterPro" id="IPR009003">
    <property type="entry name" value="Peptidase_S1_PA"/>
</dbReference>
<dbReference type="InterPro" id="IPR018097">
    <property type="entry name" value="EGF_Ca-bd_CS"/>
</dbReference>
<keyword evidence="18" id="KW-0094">Blood coagulation</keyword>
<comment type="subcellular location">
    <subcellularLocation>
        <location evidence="3">Secreted</location>
    </subcellularLocation>
</comment>
<feature type="active site" description="Charge relay system" evidence="24">
    <location>
        <position position="340"/>
    </location>
</feature>
<evidence type="ECO:0000256" key="22">
    <source>
        <dbReference type="ARBA" id="ARBA00023278"/>
    </source>
</evidence>
<keyword evidence="7" id="KW-0964">Secreted</keyword>
<evidence type="ECO:0000256" key="8">
    <source>
        <dbReference type="ARBA" id="ARBA00022536"/>
    </source>
</evidence>
<dbReference type="InterPro" id="IPR009030">
    <property type="entry name" value="Growth_fac_rcpt_cys_sf"/>
</dbReference>
<keyword evidence="16" id="KW-0106">Calcium</keyword>
<dbReference type="SUPFAM" id="SSF57630">
    <property type="entry name" value="GLA-domain"/>
    <property type="match status" value="1"/>
</dbReference>
<evidence type="ECO:0000256" key="9">
    <source>
        <dbReference type="ARBA" id="ARBA00022553"/>
    </source>
</evidence>
<dbReference type="PIRSF" id="PIRSF001143">
    <property type="entry name" value="Factor_X"/>
    <property type="match status" value="1"/>
</dbReference>
<keyword evidence="14 26" id="KW-0378">Hydrolase</keyword>
<dbReference type="SMART" id="SM00179">
    <property type="entry name" value="EGF_CA"/>
    <property type="match status" value="1"/>
</dbReference>
<dbReference type="InterPro" id="IPR000742">
    <property type="entry name" value="EGF"/>
</dbReference>
<dbReference type="PRINTS" id="PR00010">
    <property type="entry name" value="EGFBLOOD"/>
</dbReference>
<proteinExistence type="predicted"/>
<evidence type="ECO:0000256" key="13">
    <source>
        <dbReference type="ARBA" id="ARBA00022737"/>
    </source>
</evidence>
<evidence type="ECO:0000256" key="12">
    <source>
        <dbReference type="ARBA" id="ARBA00022723"/>
    </source>
</evidence>
<keyword evidence="22" id="KW-0379">Hydroxylation</keyword>
<evidence type="ECO:0000256" key="1">
    <source>
        <dbReference type="ARBA" id="ARBA00001368"/>
    </source>
</evidence>
<feature type="domain" description="Peptidase S1" evidence="28">
    <location>
        <begin position="249"/>
        <end position="487"/>
    </location>
</feature>
<dbReference type="Gene3D" id="2.40.10.10">
    <property type="entry name" value="Trypsin-like serine proteases"/>
    <property type="match status" value="2"/>
</dbReference>
<dbReference type="PROSITE" id="PS01187">
    <property type="entry name" value="EGF_CA"/>
    <property type="match status" value="1"/>
</dbReference>
<feature type="disulfide bond" evidence="25">
    <location>
        <begin position="113"/>
        <end position="122"/>
    </location>
</feature>
<dbReference type="SUPFAM" id="SSF57184">
    <property type="entry name" value="Growth factor receptor domain"/>
    <property type="match status" value="1"/>
</dbReference>
<dbReference type="InterPro" id="IPR033116">
    <property type="entry name" value="TRYPSIN_SER"/>
</dbReference>
<dbReference type="GO" id="GO:0004252">
    <property type="term" value="F:serine-type endopeptidase activity"/>
    <property type="evidence" value="ECO:0007669"/>
    <property type="project" value="UniProtKB-EC"/>
</dbReference>
<feature type="active site" description="Charge relay system" evidence="24">
    <location>
        <position position="437"/>
    </location>
</feature>
<keyword evidence="15 26" id="KW-0720">Serine protease</keyword>
<dbReference type="PROSITE" id="PS50998">
    <property type="entry name" value="GLA_2"/>
    <property type="match status" value="1"/>
</dbReference>
<dbReference type="PROSITE" id="PS00135">
    <property type="entry name" value="TRYPSIN_SER"/>
    <property type="match status" value="1"/>
</dbReference>
<dbReference type="EC" id="3.4.21.22" evidence="4"/>
<feature type="active site" description="Charge relay system" evidence="24">
    <location>
        <position position="291"/>
    </location>
</feature>
<dbReference type="Gene3D" id="4.10.740.10">
    <property type="entry name" value="Coagulation Factor IX"/>
    <property type="match status" value="1"/>
</dbReference>
<dbReference type="InterPro" id="IPR000294">
    <property type="entry name" value="GLA_domain"/>
</dbReference>
<dbReference type="AlphaFoldDB" id="A0AAY4CRG2"/>
<dbReference type="CDD" id="cd00190">
    <property type="entry name" value="Tryp_SPc"/>
    <property type="match status" value="1"/>
</dbReference>
<evidence type="ECO:0000256" key="24">
    <source>
        <dbReference type="PIRSR" id="PIRSR001143-1"/>
    </source>
</evidence>
<dbReference type="PROSITE" id="PS00134">
    <property type="entry name" value="TRYPSIN_HIS"/>
    <property type="match status" value="1"/>
</dbReference>
<dbReference type="GO" id="GO:0006508">
    <property type="term" value="P:proteolysis"/>
    <property type="evidence" value="ECO:0007669"/>
    <property type="project" value="UniProtKB-KW"/>
</dbReference>
<evidence type="ECO:0000259" key="29">
    <source>
        <dbReference type="PROSITE" id="PS50998"/>
    </source>
</evidence>
<dbReference type="FunFam" id="2.40.10.10:FF:000013">
    <property type="entry name" value="Coagulation factor X"/>
    <property type="match status" value="1"/>
</dbReference>
<evidence type="ECO:0000256" key="25">
    <source>
        <dbReference type="PROSITE-ProRule" id="PRU00076"/>
    </source>
</evidence>
<evidence type="ECO:0000256" key="19">
    <source>
        <dbReference type="ARBA" id="ARBA00023145"/>
    </source>
</evidence>
<dbReference type="Pfam" id="PF00008">
    <property type="entry name" value="EGF"/>
    <property type="match status" value="1"/>
</dbReference>
<organism evidence="30 31">
    <name type="scientific">Denticeps clupeoides</name>
    <name type="common">denticle herring</name>
    <dbReference type="NCBI Taxonomy" id="299321"/>
    <lineage>
        <taxon>Eukaryota</taxon>
        <taxon>Metazoa</taxon>
        <taxon>Chordata</taxon>
        <taxon>Craniata</taxon>
        <taxon>Vertebrata</taxon>
        <taxon>Euteleostomi</taxon>
        <taxon>Actinopterygii</taxon>
        <taxon>Neopterygii</taxon>
        <taxon>Teleostei</taxon>
        <taxon>Clupei</taxon>
        <taxon>Clupeiformes</taxon>
        <taxon>Denticipitoidei</taxon>
        <taxon>Denticipitidae</taxon>
        <taxon>Denticeps</taxon>
    </lineage>
</organism>
<keyword evidence="9" id="KW-0597">Phosphoprotein</keyword>
<dbReference type="SMART" id="SM00069">
    <property type="entry name" value="GLA"/>
    <property type="match status" value="1"/>
</dbReference>
<dbReference type="Pfam" id="PF00594">
    <property type="entry name" value="Gla"/>
    <property type="match status" value="1"/>
</dbReference>
<accession>A0AAY4CRG2</accession>
<evidence type="ECO:0000256" key="20">
    <source>
        <dbReference type="ARBA" id="ARBA00023157"/>
    </source>
</evidence>
<name>A0AAY4CRG2_9TELE</name>
<protein>
    <recommendedName>
        <fullName evidence="5">Coagulation factor IX</fullName>
        <ecNumber evidence="4">3.4.21.22</ecNumber>
    </recommendedName>
    <alternativeName>
        <fullName evidence="23">Christmas factor</fullName>
    </alternativeName>
</protein>
<dbReference type="InterPro" id="IPR050442">
    <property type="entry name" value="Peptidase_S1_coag_factors"/>
</dbReference>
<reference evidence="30" key="3">
    <citation type="submission" date="2025-09" db="UniProtKB">
        <authorList>
            <consortium name="Ensembl"/>
        </authorList>
    </citation>
    <scope>IDENTIFICATION</scope>
</reference>
<gene>
    <name evidence="30" type="primary">f9a</name>
</gene>
<comment type="function">
    <text evidence="2">Factor IX is a vitamin K-dependent plasma protein that participates in the intrinsic pathway of blood coagulation by converting factor X to its active form in the presence of Ca(2+) ions, phospholipids, and factor VIIIa.</text>
</comment>
<dbReference type="InterPro" id="IPR001881">
    <property type="entry name" value="EGF-like_Ca-bd_dom"/>
</dbReference>
<dbReference type="Pfam" id="PF00089">
    <property type="entry name" value="Trypsin"/>
    <property type="match status" value="1"/>
</dbReference>
<dbReference type="PROSITE" id="PS00010">
    <property type="entry name" value="ASX_HYDROXYL"/>
    <property type="match status" value="1"/>
</dbReference>
<evidence type="ECO:0000256" key="23">
    <source>
        <dbReference type="ARBA" id="ARBA00031357"/>
    </source>
</evidence>
<dbReference type="PRINTS" id="PR00722">
    <property type="entry name" value="CHYMOTRYPSIN"/>
</dbReference>